<keyword evidence="1" id="KW-0732">Signal</keyword>
<feature type="chain" id="PRO_5046557178" description="Copper amine oxidase-like N-terminal domain-containing protein" evidence="1">
    <location>
        <begin position="26"/>
        <end position="372"/>
    </location>
</feature>
<protein>
    <recommendedName>
        <fullName evidence="4">Copper amine oxidase-like N-terminal domain-containing protein</fullName>
    </recommendedName>
</protein>
<keyword evidence="3" id="KW-1185">Reference proteome</keyword>
<feature type="signal peptide" evidence="1">
    <location>
        <begin position="1"/>
        <end position="25"/>
    </location>
</feature>
<reference evidence="3" key="1">
    <citation type="journal article" date="2019" name="Int. J. Syst. Evol. Microbiol.">
        <title>The Global Catalogue of Microorganisms (GCM) 10K type strain sequencing project: providing services to taxonomists for standard genome sequencing and annotation.</title>
        <authorList>
            <consortium name="The Broad Institute Genomics Platform"/>
            <consortium name="The Broad Institute Genome Sequencing Center for Infectious Disease"/>
            <person name="Wu L."/>
            <person name="Ma J."/>
        </authorList>
    </citation>
    <scope>NUCLEOTIDE SEQUENCE [LARGE SCALE GENOMIC DNA]</scope>
    <source>
        <strain evidence="3">CGMCC 1.18578</strain>
    </source>
</reference>
<dbReference type="EMBL" id="JBHSNC010000051">
    <property type="protein sequence ID" value="MFC5531104.1"/>
    <property type="molecule type" value="Genomic_DNA"/>
</dbReference>
<proteinExistence type="predicted"/>
<dbReference type="RefSeq" id="WP_378113046.1">
    <property type="nucleotide sequence ID" value="NZ_JBHSNC010000051.1"/>
</dbReference>
<organism evidence="2 3">
    <name type="scientific">Cohnella yongneupensis</name>
    <dbReference type="NCBI Taxonomy" id="425006"/>
    <lineage>
        <taxon>Bacteria</taxon>
        <taxon>Bacillati</taxon>
        <taxon>Bacillota</taxon>
        <taxon>Bacilli</taxon>
        <taxon>Bacillales</taxon>
        <taxon>Paenibacillaceae</taxon>
        <taxon>Cohnella</taxon>
    </lineage>
</organism>
<evidence type="ECO:0000256" key="1">
    <source>
        <dbReference type="SAM" id="SignalP"/>
    </source>
</evidence>
<dbReference type="Proteomes" id="UP001596108">
    <property type="component" value="Unassembled WGS sequence"/>
</dbReference>
<name>A0ABW0R1I5_9BACL</name>
<gene>
    <name evidence="2" type="ORF">ACFPQ4_16925</name>
</gene>
<evidence type="ECO:0000313" key="2">
    <source>
        <dbReference type="EMBL" id="MFC5531104.1"/>
    </source>
</evidence>
<evidence type="ECO:0008006" key="4">
    <source>
        <dbReference type="Google" id="ProtNLM"/>
    </source>
</evidence>
<accession>A0ABW0R1I5</accession>
<evidence type="ECO:0000313" key="3">
    <source>
        <dbReference type="Proteomes" id="UP001596108"/>
    </source>
</evidence>
<sequence>MNKKKVILILAAVVGLMGTTAAVGARGMVDKVSGLLRKDVSVSINGEHTSLHPVYINGKAYLPVRDAAPALGYNVSYNGKEIELNEIAEEEAVEYMRTMGVIVDVQKTKDGQYRIEVLGKGPQSWVILFADKDTVLTDADGKPFAAKNLKAGQRIIAEFGPIMTMSFPGQSHAATINVRSDSLIKESTIQAVEHTDDGWQVKFGETKNGVETTTLVVNAGKETTLLDAQGQSVTWESLKPGMKVRAYYGPAMTKSLPPQSPLHYLVLLDAAPSLAPAAVKEFQDIAWALISAGEKPHLTTKKEEAKVEFIPADGAPLFGGTDAQKKRLEELKAAGGQIVTVTYTTDRDALIGPLVMAFDPDTKQLLGYFIRK</sequence>
<comment type="caution">
    <text evidence="2">The sequence shown here is derived from an EMBL/GenBank/DDBJ whole genome shotgun (WGS) entry which is preliminary data.</text>
</comment>